<evidence type="ECO:0000313" key="2">
    <source>
        <dbReference type="EMBL" id="OHS95970.1"/>
    </source>
</evidence>
<feature type="coiled-coil region" evidence="1">
    <location>
        <begin position="484"/>
        <end position="568"/>
    </location>
</feature>
<dbReference type="RefSeq" id="XP_068349107.1">
    <property type="nucleotide sequence ID" value="XM_068511701.1"/>
</dbReference>
<keyword evidence="3" id="KW-1185">Reference proteome</keyword>
<dbReference type="EMBL" id="MLAK01001208">
    <property type="protein sequence ID" value="OHS95970.1"/>
    <property type="molecule type" value="Genomic_DNA"/>
</dbReference>
<protein>
    <submittedName>
        <fullName evidence="2">Uncharacterized protein</fullName>
    </submittedName>
</protein>
<dbReference type="AlphaFoldDB" id="A0A1J4J9V1"/>
<comment type="caution">
    <text evidence="2">The sequence shown here is derived from an EMBL/GenBank/DDBJ whole genome shotgun (WGS) entry which is preliminary data.</text>
</comment>
<dbReference type="VEuPathDB" id="TrichDB:TRFO_37892"/>
<evidence type="ECO:0000256" key="1">
    <source>
        <dbReference type="SAM" id="Coils"/>
    </source>
</evidence>
<sequence length="645" mass="76721">MNSKILNVHKMKKVIFGDENRDSNILSMLSTSILKTGSTLEEQFKTLSDREKEIANQKSQIDQITTISYEKASRMATFENIIKEKEKSIESEYRNAKAKYYSRSKELSDEEDRQKSAIEELKKQSRLIHQKRAELNDDSIRFQEKVMSISESEEKIKQEHAKITDFIDYLNDSNYINSFSEQFLRQIKETQNGISNVDQEISKIELQLIEMKMNSVSGKTNIANLQKDEISLRLNFIRQEQKLVSYIQNLSAKIKSANLSEIRNRKIKNYFKKKKNKLDIRIPRLKKQIAFVDDNITIHSNDINNCKTSISNAKAEVQYCKQQQIQYKSDIEILNRRFKRRQKILPENLKGIILEKNKVESKLQLQKNELDQKNKTIQLLELQMKKLEHKNNLVNECKIMIKQAFSDFNLKQENEKLSQEIKMHSFHEDVKRLSQLNEQIVEQEQLYHQLTDKFYQIYPKEEIEKPQPFKSKIKPHLIKENQIIKDMKKKIHQTEIDIHNYKRQIHQSQKNLEHLHGINQYLEIHKTICSKENEIEIVERIQKIKRNISELEKDIEQKKKSNNNKRYQIEKLSFNYAKVASCYGIQQDSQNLIIFPEKSFSWVESNFMKLQKIFLSAETEKSFWNQKCKVPCDRLLRSWIEKIES</sequence>
<feature type="coiled-coil region" evidence="1">
    <location>
        <begin position="356"/>
        <end position="390"/>
    </location>
</feature>
<organism evidence="2 3">
    <name type="scientific">Tritrichomonas foetus</name>
    <dbReference type="NCBI Taxonomy" id="1144522"/>
    <lineage>
        <taxon>Eukaryota</taxon>
        <taxon>Metamonada</taxon>
        <taxon>Parabasalia</taxon>
        <taxon>Tritrichomonadida</taxon>
        <taxon>Tritrichomonadidae</taxon>
        <taxon>Tritrichomonas</taxon>
    </lineage>
</organism>
<evidence type="ECO:0000313" key="3">
    <source>
        <dbReference type="Proteomes" id="UP000179807"/>
    </source>
</evidence>
<accession>A0A1J4J9V1</accession>
<reference evidence="2" key="1">
    <citation type="submission" date="2016-10" db="EMBL/GenBank/DDBJ databases">
        <authorList>
            <person name="Benchimol M."/>
            <person name="Almeida L.G."/>
            <person name="Vasconcelos A.T."/>
            <person name="Perreira-Neves A."/>
            <person name="Rosa I.A."/>
            <person name="Tasca T."/>
            <person name="Bogo M.R."/>
            <person name="de Souza W."/>
        </authorList>
    </citation>
    <scope>NUCLEOTIDE SEQUENCE [LARGE SCALE GENOMIC DNA]</scope>
    <source>
        <strain evidence="2">K</strain>
    </source>
</reference>
<dbReference type="Proteomes" id="UP000179807">
    <property type="component" value="Unassembled WGS sequence"/>
</dbReference>
<keyword evidence="1" id="KW-0175">Coiled coil</keyword>
<proteinExistence type="predicted"/>
<gene>
    <name evidence="2" type="ORF">TRFO_37892</name>
</gene>
<name>A0A1J4J9V1_9EUKA</name>
<feature type="coiled-coil region" evidence="1">
    <location>
        <begin position="104"/>
        <end position="138"/>
    </location>
</feature>
<dbReference type="GeneID" id="94846405"/>